<name>A0ACB8FK95_9SAUR</name>
<sequence length="102" mass="11282">MTLNALLFQFPGIAGRQAEHAFDPYVRNPPKFTPSRFSPWGRAGRGGILGEPEGFVSSQEELACAGCGRARRLTWLLASHAREADDRETGRFTKSNYKPRSG</sequence>
<dbReference type="Proteomes" id="UP000827872">
    <property type="component" value="Linkage Group LG04"/>
</dbReference>
<comment type="caution">
    <text evidence="1">The sequence shown here is derived from an EMBL/GenBank/DDBJ whole genome shotgun (WGS) entry which is preliminary data.</text>
</comment>
<accession>A0ACB8FK95</accession>
<gene>
    <name evidence="1" type="ORF">K3G42_031090</name>
</gene>
<protein>
    <submittedName>
        <fullName evidence="1">Uncharacterized protein</fullName>
    </submittedName>
</protein>
<organism evidence="1 2">
    <name type="scientific">Sphaerodactylus townsendi</name>
    <dbReference type="NCBI Taxonomy" id="933632"/>
    <lineage>
        <taxon>Eukaryota</taxon>
        <taxon>Metazoa</taxon>
        <taxon>Chordata</taxon>
        <taxon>Craniata</taxon>
        <taxon>Vertebrata</taxon>
        <taxon>Euteleostomi</taxon>
        <taxon>Lepidosauria</taxon>
        <taxon>Squamata</taxon>
        <taxon>Bifurcata</taxon>
        <taxon>Gekkota</taxon>
        <taxon>Sphaerodactylidae</taxon>
        <taxon>Sphaerodactylus</taxon>
    </lineage>
</organism>
<keyword evidence="2" id="KW-1185">Reference proteome</keyword>
<dbReference type="EMBL" id="CM037617">
    <property type="protein sequence ID" value="KAH8005762.1"/>
    <property type="molecule type" value="Genomic_DNA"/>
</dbReference>
<reference evidence="1" key="1">
    <citation type="submission" date="2021-08" db="EMBL/GenBank/DDBJ databases">
        <title>The first chromosome-level gecko genome reveals the dynamic sex chromosomes of Neotropical dwarf geckos (Sphaerodactylidae: Sphaerodactylus).</title>
        <authorList>
            <person name="Pinto B.J."/>
            <person name="Keating S.E."/>
            <person name="Gamble T."/>
        </authorList>
    </citation>
    <scope>NUCLEOTIDE SEQUENCE</scope>
    <source>
        <strain evidence="1">TG3544</strain>
    </source>
</reference>
<evidence type="ECO:0000313" key="2">
    <source>
        <dbReference type="Proteomes" id="UP000827872"/>
    </source>
</evidence>
<evidence type="ECO:0000313" key="1">
    <source>
        <dbReference type="EMBL" id="KAH8005762.1"/>
    </source>
</evidence>
<proteinExistence type="predicted"/>